<feature type="domain" description="N-acetyltransferase" evidence="2">
    <location>
        <begin position="61"/>
        <end position="200"/>
    </location>
</feature>
<organism evidence="3 4">
    <name type="scientific">Babesia bigemina</name>
    <dbReference type="NCBI Taxonomy" id="5866"/>
    <lineage>
        <taxon>Eukaryota</taxon>
        <taxon>Sar</taxon>
        <taxon>Alveolata</taxon>
        <taxon>Apicomplexa</taxon>
        <taxon>Aconoidasida</taxon>
        <taxon>Piroplasmida</taxon>
        <taxon>Babesiidae</taxon>
        <taxon>Babesia</taxon>
    </lineage>
</organism>
<dbReference type="SUPFAM" id="SSF55729">
    <property type="entry name" value="Acyl-CoA N-acyltransferases (Nat)"/>
    <property type="match status" value="1"/>
</dbReference>
<dbReference type="EMBL" id="LK391707">
    <property type="protein sequence ID" value="CDR94641.1"/>
    <property type="molecule type" value="Genomic_DNA"/>
</dbReference>
<dbReference type="PROSITE" id="PS51186">
    <property type="entry name" value="GNAT"/>
    <property type="match status" value="1"/>
</dbReference>
<evidence type="ECO:0000313" key="4">
    <source>
        <dbReference type="Proteomes" id="UP000033188"/>
    </source>
</evidence>
<dbReference type="RefSeq" id="XP_012766827.1">
    <property type="nucleotide sequence ID" value="XM_012911373.1"/>
</dbReference>
<feature type="compositionally biased region" description="Low complexity" evidence="1">
    <location>
        <begin position="97"/>
        <end position="109"/>
    </location>
</feature>
<name>A0A061D1G4_BABBI</name>
<dbReference type="CDD" id="cd04301">
    <property type="entry name" value="NAT_SF"/>
    <property type="match status" value="1"/>
</dbReference>
<dbReference type="Pfam" id="PF00583">
    <property type="entry name" value="Acetyltransf_1"/>
    <property type="match status" value="1"/>
</dbReference>
<dbReference type="KEGG" id="bbig:BBBOND_0109390"/>
<dbReference type="Proteomes" id="UP000033188">
    <property type="component" value="Chromosome 1"/>
</dbReference>
<reference evidence="4" key="1">
    <citation type="journal article" date="2014" name="Nucleic Acids Res.">
        <title>The evolutionary dynamics of variant antigen genes in Babesia reveal a history of genomic innovation underlying host-parasite interaction.</title>
        <authorList>
            <person name="Jackson A.P."/>
            <person name="Otto T.D."/>
            <person name="Darby A."/>
            <person name="Ramaprasad A."/>
            <person name="Xia D."/>
            <person name="Echaide I.E."/>
            <person name="Farber M."/>
            <person name="Gahlot S."/>
            <person name="Gamble J."/>
            <person name="Gupta D."/>
            <person name="Gupta Y."/>
            <person name="Jackson L."/>
            <person name="Malandrin L."/>
            <person name="Malas T.B."/>
            <person name="Moussa E."/>
            <person name="Nair M."/>
            <person name="Reid A.J."/>
            <person name="Sanders M."/>
            <person name="Sharma J."/>
            <person name="Tracey A."/>
            <person name="Quail M.A."/>
            <person name="Weir W."/>
            <person name="Wastling J.M."/>
            <person name="Hall N."/>
            <person name="Willadsen P."/>
            <person name="Lingelbach K."/>
            <person name="Shiels B."/>
            <person name="Tait A."/>
            <person name="Berriman M."/>
            <person name="Allred D.R."/>
            <person name="Pain A."/>
        </authorList>
    </citation>
    <scope>NUCLEOTIDE SEQUENCE [LARGE SCALE GENOMIC DNA]</scope>
    <source>
        <strain evidence="4">Bond</strain>
    </source>
</reference>
<evidence type="ECO:0000256" key="1">
    <source>
        <dbReference type="SAM" id="MobiDB-lite"/>
    </source>
</evidence>
<feature type="region of interest" description="Disordered" evidence="1">
    <location>
        <begin position="88"/>
        <end position="109"/>
    </location>
</feature>
<evidence type="ECO:0000259" key="2">
    <source>
        <dbReference type="PROSITE" id="PS51186"/>
    </source>
</evidence>
<gene>
    <name evidence="3" type="ORF">BBBOND_0109390</name>
</gene>
<keyword evidence="4" id="KW-1185">Reference proteome</keyword>
<dbReference type="AlphaFoldDB" id="A0A061D1G4"/>
<protein>
    <recommendedName>
        <fullName evidence="2">N-acetyltransferase domain-containing protein</fullName>
    </recommendedName>
</protein>
<dbReference type="InterPro" id="IPR000182">
    <property type="entry name" value="GNAT_dom"/>
</dbReference>
<dbReference type="OMA" id="CACAGEQ"/>
<dbReference type="InterPro" id="IPR016181">
    <property type="entry name" value="Acyl_CoA_acyltransferase"/>
</dbReference>
<sequence>MDSSADICNVFENKVSFTDEFEVNGLRFLFKPLESYEEYLEVRPLVETLSQCPITHCRQYVDVMLRLPSYYPFLVCLVDDSSGRKRNDDTAASSSCDGPAPASGPDSSPATSHIVGYIEVYMMPHLGRLFDSRFERIIVDPKYRNMGVCQKMVATAIHFCRSVLRCNRIDMICNNPVAIHVYEKFGFELVKTNTYRKTLI</sequence>
<dbReference type="Gene3D" id="3.40.630.30">
    <property type="match status" value="1"/>
</dbReference>
<dbReference type="OrthoDB" id="10039976at2759"/>
<accession>A0A061D1G4</accession>
<dbReference type="VEuPathDB" id="PiroplasmaDB:BBBOND_0109390"/>
<dbReference type="GO" id="GO:0016747">
    <property type="term" value="F:acyltransferase activity, transferring groups other than amino-acyl groups"/>
    <property type="evidence" value="ECO:0007669"/>
    <property type="project" value="InterPro"/>
</dbReference>
<evidence type="ECO:0000313" key="3">
    <source>
        <dbReference type="EMBL" id="CDR94641.1"/>
    </source>
</evidence>
<dbReference type="GeneID" id="24563182"/>
<proteinExistence type="predicted"/>